<evidence type="ECO:0000313" key="6">
    <source>
        <dbReference type="EMBL" id="ATY30637.1"/>
    </source>
</evidence>
<sequence>MLIQPSRRDLLRYGGLVGAGALLPATALAAADPWHRAADIARTVRAPVFPPRRFDITVFGAKGDGVTLNTTAIARAIETCAAAGGGRVLVPAGDFLTGAVHLKSNVELHLLAGATLRFSTDPAQYPMVFTRWEGVELINYSPLVYAYKAKNIAITGAGTLDGQGSPEHWWAWKGPWGGTAEHGWREGMPDQRKSRAVLFQMAEDRVPVEKRVFGDGHYLRPSFIQPYGCENVLIEGVRIRRSPFWNVHPVLCRNVILRGLDIMGHGPNNDGTDPESVDMMLIEDCIFDTGDDCIAVNSGRNEDGRRLGVPSQNILIRNCRMKQGHGGITVGSQISGGARWVFAEKCRLDSPDLWYAIRFKNNALRGGLLENFHYRDIHVGQVGRAAIACDFNYEEGAKGRFTPILRHITIERLRATRATRVLDSQGLPGAPVTDIALKDCSFDGVTEPSILRHTERVALSNVRVNGKPVQALDQLQPF</sequence>
<comment type="similarity">
    <text evidence="1 4">Belongs to the glycosyl hydrolase 28 family.</text>
</comment>
<dbReference type="KEGG" id="sphc:CVN68_00375"/>
<name>A0A2K8M9U3_9SPHN</name>
<dbReference type="InterPro" id="IPR000743">
    <property type="entry name" value="Glyco_hydro_28"/>
</dbReference>
<dbReference type="PANTHER" id="PTHR31339">
    <property type="entry name" value="PECTIN LYASE-RELATED"/>
    <property type="match status" value="1"/>
</dbReference>
<organism evidence="6 7">
    <name type="scientific">Sphingomonas psychrotolerans</name>
    <dbReference type="NCBI Taxonomy" id="1327635"/>
    <lineage>
        <taxon>Bacteria</taxon>
        <taxon>Pseudomonadati</taxon>
        <taxon>Pseudomonadota</taxon>
        <taxon>Alphaproteobacteria</taxon>
        <taxon>Sphingomonadales</taxon>
        <taxon>Sphingomonadaceae</taxon>
        <taxon>Sphingomonas</taxon>
    </lineage>
</organism>
<keyword evidence="7" id="KW-1185">Reference proteome</keyword>
<evidence type="ECO:0000256" key="4">
    <source>
        <dbReference type="RuleBase" id="RU361169"/>
    </source>
</evidence>
<dbReference type="InterPro" id="IPR006311">
    <property type="entry name" value="TAT_signal"/>
</dbReference>
<dbReference type="RefSeq" id="WP_100280452.1">
    <property type="nucleotide sequence ID" value="NZ_CP024923.1"/>
</dbReference>
<dbReference type="InterPro" id="IPR012334">
    <property type="entry name" value="Pectin_lyas_fold"/>
</dbReference>
<dbReference type="Pfam" id="PF00295">
    <property type="entry name" value="Glyco_hydro_28"/>
    <property type="match status" value="1"/>
</dbReference>
<evidence type="ECO:0000256" key="1">
    <source>
        <dbReference type="ARBA" id="ARBA00008834"/>
    </source>
</evidence>
<feature type="chain" id="PRO_5014596824" evidence="5">
    <location>
        <begin position="30"/>
        <end position="478"/>
    </location>
</feature>
<evidence type="ECO:0000256" key="3">
    <source>
        <dbReference type="ARBA" id="ARBA00023295"/>
    </source>
</evidence>
<dbReference type="PROSITE" id="PS51318">
    <property type="entry name" value="TAT"/>
    <property type="match status" value="1"/>
</dbReference>
<dbReference type="AlphaFoldDB" id="A0A2K8M9U3"/>
<evidence type="ECO:0000256" key="5">
    <source>
        <dbReference type="SAM" id="SignalP"/>
    </source>
</evidence>
<dbReference type="InterPro" id="IPR051801">
    <property type="entry name" value="GH28_Enzymes"/>
</dbReference>
<evidence type="ECO:0000313" key="7">
    <source>
        <dbReference type="Proteomes" id="UP000229081"/>
    </source>
</evidence>
<proteinExistence type="inferred from homology"/>
<dbReference type="Gene3D" id="2.160.20.10">
    <property type="entry name" value="Single-stranded right-handed beta-helix, Pectin lyase-like"/>
    <property type="match status" value="1"/>
</dbReference>
<keyword evidence="2 4" id="KW-0378">Hydrolase</keyword>
<keyword evidence="5" id="KW-0732">Signal</keyword>
<dbReference type="OrthoDB" id="9795222at2"/>
<accession>A0A2K8M9U3</accession>
<keyword evidence="3 4" id="KW-0326">Glycosidase</keyword>
<dbReference type="GO" id="GO:0004650">
    <property type="term" value="F:polygalacturonase activity"/>
    <property type="evidence" value="ECO:0007669"/>
    <property type="project" value="InterPro"/>
</dbReference>
<dbReference type="PANTHER" id="PTHR31339:SF9">
    <property type="entry name" value="PLASMIN AND FIBRONECTIN-BINDING PROTEIN A"/>
    <property type="match status" value="1"/>
</dbReference>
<dbReference type="EMBL" id="CP024923">
    <property type="protein sequence ID" value="ATY30637.1"/>
    <property type="molecule type" value="Genomic_DNA"/>
</dbReference>
<dbReference type="Proteomes" id="UP000229081">
    <property type="component" value="Chromosome"/>
</dbReference>
<dbReference type="PROSITE" id="PS00502">
    <property type="entry name" value="POLYGALACTURONASE"/>
    <property type="match status" value="1"/>
</dbReference>
<gene>
    <name evidence="6" type="ORF">CVN68_00375</name>
</gene>
<dbReference type="GO" id="GO:0005975">
    <property type="term" value="P:carbohydrate metabolic process"/>
    <property type="evidence" value="ECO:0007669"/>
    <property type="project" value="InterPro"/>
</dbReference>
<feature type="signal peptide" evidence="5">
    <location>
        <begin position="1"/>
        <end position="29"/>
    </location>
</feature>
<protein>
    <submittedName>
        <fullName evidence="6">Glycoside hydrolase</fullName>
    </submittedName>
</protein>
<reference evidence="6 7" key="1">
    <citation type="submission" date="2017-11" db="EMBL/GenBank/DDBJ databases">
        <title>Complete genome sequence of Sphingomonas sp. Strain Cra20, a psychrotolerant potential plant growth promoting rhizobacteria.</title>
        <authorList>
            <person name="Luo Y."/>
        </authorList>
    </citation>
    <scope>NUCLEOTIDE SEQUENCE [LARGE SCALE GENOMIC DNA]</scope>
    <source>
        <strain evidence="6 7">Cra20</strain>
    </source>
</reference>
<evidence type="ECO:0000256" key="2">
    <source>
        <dbReference type="ARBA" id="ARBA00022801"/>
    </source>
</evidence>
<dbReference type="SUPFAM" id="SSF51126">
    <property type="entry name" value="Pectin lyase-like"/>
    <property type="match status" value="1"/>
</dbReference>
<dbReference type="InterPro" id="IPR011050">
    <property type="entry name" value="Pectin_lyase_fold/virulence"/>
</dbReference>